<evidence type="ECO:0000256" key="5">
    <source>
        <dbReference type="ARBA" id="ARBA00023136"/>
    </source>
</evidence>
<sequence>MMNPLPLVIATLRRNPVTTITFIALVAVAVGLGVAITSQERALKRGSAHAADRFDLVIAAPGSQTDAMLKAVFLRTGSVELLKPEVVARVFAEPHAEIVAPIAFGDSHDGAPIVGSVPGFVTYLSGGKLAEGRPFADHEEAVVGAASPLKIGDTFHPTHGDGHAELEGDGEEHGHDHEHGVDITVVGRMAPTGSPWDMAIVVPVELTWELHNLPTGHPQGSEQVGPPYVSDRLPGVPALVVKPDSVAAAYGLRNIYRAQDSTAFFPAEVLVELYALLGDMRQLMNVMALATQTLVIVAILVGIMVLLRLYRVQFSVLRALGAPRSFIFLTIWSYVALIVAVGAVAGLGLGMGLAGTISAAFTAQTGIALDATIGASEIWLVMAIIAIGMAVATVPAALLYRKPVIDALR</sequence>
<proteinExistence type="predicted"/>
<dbReference type="InterPro" id="IPR051125">
    <property type="entry name" value="ABC-4/HrtB_transporter"/>
</dbReference>
<dbReference type="PANTHER" id="PTHR43738">
    <property type="entry name" value="ABC TRANSPORTER, MEMBRANE PROTEIN"/>
    <property type="match status" value="1"/>
</dbReference>
<feature type="transmembrane region" description="Helical" evidence="6">
    <location>
        <begin position="331"/>
        <end position="358"/>
    </location>
</feature>
<name>A0A2T5VAA2_9HYPH</name>
<comment type="caution">
    <text evidence="8">The sequence shown here is derived from an EMBL/GenBank/DDBJ whole genome shotgun (WGS) entry which is preliminary data.</text>
</comment>
<evidence type="ECO:0000256" key="1">
    <source>
        <dbReference type="ARBA" id="ARBA00004651"/>
    </source>
</evidence>
<keyword evidence="5 6" id="KW-0472">Membrane</keyword>
<organism evidence="8 9">
    <name type="scientific">Breoghania corrubedonensis</name>
    <dbReference type="NCBI Taxonomy" id="665038"/>
    <lineage>
        <taxon>Bacteria</taxon>
        <taxon>Pseudomonadati</taxon>
        <taxon>Pseudomonadota</taxon>
        <taxon>Alphaproteobacteria</taxon>
        <taxon>Hyphomicrobiales</taxon>
        <taxon>Stappiaceae</taxon>
        <taxon>Breoghania</taxon>
    </lineage>
</organism>
<keyword evidence="2" id="KW-1003">Cell membrane</keyword>
<feature type="transmembrane region" description="Helical" evidence="6">
    <location>
        <begin position="289"/>
        <end position="310"/>
    </location>
</feature>
<evidence type="ECO:0000256" key="3">
    <source>
        <dbReference type="ARBA" id="ARBA00022692"/>
    </source>
</evidence>
<keyword evidence="4 6" id="KW-1133">Transmembrane helix</keyword>
<feature type="transmembrane region" description="Helical" evidence="6">
    <location>
        <begin position="261"/>
        <end position="277"/>
    </location>
</feature>
<evidence type="ECO:0000313" key="9">
    <source>
        <dbReference type="Proteomes" id="UP000244081"/>
    </source>
</evidence>
<evidence type="ECO:0000256" key="4">
    <source>
        <dbReference type="ARBA" id="ARBA00022989"/>
    </source>
</evidence>
<dbReference type="OrthoDB" id="9784014at2"/>
<protein>
    <submittedName>
        <fullName evidence="8">Putative ABC transport system permease protein</fullName>
    </submittedName>
</protein>
<evidence type="ECO:0000259" key="7">
    <source>
        <dbReference type="Pfam" id="PF02687"/>
    </source>
</evidence>
<feature type="transmembrane region" description="Helical" evidence="6">
    <location>
        <begin position="378"/>
        <end position="400"/>
    </location>
</feature>
<dbReference type="RefSeq" id="WP_107990271.1">
    <property type="nucleotide sequence ID" value="NZ_QAYG01000004.1"/>
</dbReference>
<keyword evidence="9" id="KW-1185">Reference proteome</keyword>
<gene>
    <name evidence="8" type="ORF">C8N35_104313</name>
</gene>
<reference evidence="8 9" key="1">
    <citation type="submission" date="2018-04" db="EMBL/GenBank/DDBJ databases">
        <title>Genomic Encyclopedia of Archaeal and Bacterial Type Strains, Phase II (KMG-II): from individual species to whole genera.</title>
        <authorList>
            <person name="Goeker M."/>
        </authorList>
    </citation>
    <scope>NUCLEOTIDE SEQUENCE [LARGE SCALE GENOMIC DNA]</scope>
    <source>
        <strain evidence="8 9">DSM 23382</strain>
    </source>
</reference>
<dbReference type="EMBL" id="QAYG01000004">
    <property type="protein sequence ID" value="PTW60685.1"/>
    <property type="molecule type" value="Genomic_DNA"/>
</dbReference>
<evidence type="ECO:0000313" key="8">
    <source>
        <dbReference type="EMBL" id="PTW60685.1"/>
    </source>
</evidence>
<dbReference type="Proteomes" id="UP000244081">
    <property type="component" value="Unassembled WGS sequence"/>
</dbReference>
<feature type="domain" description="ABC3 transporter permease C-terminal" evidence="7">
    <location>
        <begin position="287"/>
        <end position="403"/>
    </location>
</feature>
<keyword evidence="3 6" id="KW-0812">Transmembrane</keyword>
<feature type="transmembrane region" description="Helical" evidence="6">
    <location>
        <begin position="20"/>
        <end position="37"/>
    </location>
</feature>
<evidence type="ECO:0000256" key="6">
    <source>
        <dbReference type="SAM" id="Phobius"/>
    </source>
</evidence>
<dbReference type="PANTHER" id="PTHR43738:SF2">
    <property type="entry name" value="ABC TRANSPORTER PERMEASE"/>
    <property type="match status" value="1"/>
</dbReference>
<dbReference type="GO" id="GO:0005886">
    <property type="term" value="C:plasma membrane"/>
    <property type="evidence" value="ECO:0007669"/>
    <property type="project" value="UniProtKB-SubCell"/>
</dbReference>
<evidence type="ECO:0000256" key="2">
    <source>
        <dbReference type="ARBA" id="ARBA00022475"/>
    </source>
</evidence>
<dbReference type="InterPro" id="IPR003838">
    <property type="entry name" value="ABC3_permease_C"/>
</dbReference>
<comment type="subcellular location">
    <subcellularLocation>
        <location evidence="1">Cell membrane</location>
        <topology evidence="1">Multi-pass membrane protein</topology>
    </subcellularLocation>
</comment>
<dbReference type="AlphaFoldDB" id="A0A2T5VAA2"/>
<dbReference type="Pfam" id="PF02687">
    <property type="entry name" value="FtsX"/>
    <property type="match status" value="1"/>
</dbReference>
<accession>A0A2T5VAA2</accession>